<keyword evidence="5 9" id="KW-0566">Pantothenate biosynthesis</keyword>
<dbReference type="HAMAP" id="MF_00158">
    <property type="entry name" value="PanC"/>
    <property type="match status" value="1"/>
</dbReference>
<dbReference type="SUPFAM" id="SSF52374">
    <property type="entry name" value="Nucleotidylyl transferase"/>
    <property type="match status" value="1"/>
</dbReference>
<accession>A0A4R3KKX1</accession>
<comment type="miscellaneous">
    <text evidence="9">The reaction proceeds by a bi uni uni bi ping pong mechanism.</text>
</comment>
<dbReference type="EC" id="6.3.2.1" evidence="9"/>
<dbReference type="Proteomes" id="UP000295788">
    <property type="component" value="Unassembled WGS sequence"/>
</dbReference>
<proteinExistence type="inferred from homology"/>
<name>A0A4R3KKX1_9BACI</name>
<dbReference type="NCBIfam" id="TIGR00018">
    <property type="entry name" value="panC"/>
    <property type="match status" value="1"/>
</dbReference>
<dbReference type="InterPro" id="IPR014729">
    <property type="entry name" value="Rossmann-like_a/b/a_fold"/>
</dbReference>
<dbReference type="GO" id="GO:0005524">
    <property type="term" value="F:ATP binding"/>
    <property type="evidence" value="ECO:0007669"/>
    <property type="project" value="UniProtKB-KW"/>
</dbReference>
<evidence type="ECO:0000256" key="1">
    <source>
        <dbReference type="ARBA" id="ARBA00004990"/>
    </source>
</evidence>
<feature type="binding site" evidence="9">
    <location>
        <begin position="185"/>
        <end position="188"/>
    </location>
    <ligand>
        <name>ATP</name>
        <dbReference type="ChEBI" id="CHEBI:30616"/>
    </ligand>
</feature>
<dbReference type="Gene3D" id="3.30.1300.10">
    <property type="entry name" value="Pantoate-beta-alanine ligase, C-terminal domain"/>
    <property type="match status" value="1"/>
</dbReference>
<feature type="binding site" evidence="9">
    <location>
        <begin position="31"/>
        <end position="38"/>
    </location>
    <ligand>
        <name>ATP</name>
        <dbReference type="ChEBI" id="CHEBI:30616"/>
    </ligand>
</feature>
<dbReference type="GO" id="GO:0005829">
    <property type="term" value="C:cytosol"/>
    <property type="evidence" value="ECO:0007669"/>
    <property type="project" value="TreeGrafter"/>
</dbReference>
<gene>
    <name evidence="9" type="primary">panC</name>
    <name evidence="10" type="ORF">EDD72_102206</name>
</gene>
<dbReference type="CDD" id="cd00560">
    <property type="entry name" value="PanC"/>
    <property type="match status" value="1"/>
</dbReference>
<keyword evidence="11" id="KW-1185">Reference proteome</keyword>
<feature type="binding site" evidence="9">
    <location>
        <position position="177"/>
    </location>
    <ligand>
        <name>ATP</name>
        <dbReference type="ChEBI" id="CHEBI:30616"/>
    </ligand>
</feature>
<keyword evidence="6 9" id="KW-0547">Nucleotide-binding</keyword>
<evidence type="ECO:0000256" key="4">
    <source>
        <dbReference type="ARBA" id="ARBA00022598"/>
    </source>
</evidence>
<sequence>MMEVITTISEIRTRITKERKAGKVISLVPTMGYLHRGHQSLIEKARAESDLVVVSIFVNPLQFGPNEDYDRYPRDLERDKVIAEVAGADLIFFPSVNEMYPVKPKTYVEVNELTNQLCGKSRPGHFRGVTTVVSKLFHIIQPDFAYFGLKDAQQVAVIQQMVEDLNMPVTIVPCPIVREEDGLALSSRNVYLTSEERSQATILYQSLQKAKEWIGEGITETKKLKDRIRNFIETQPLARIDYVEILSFPSLEPVTEIHSTSQAIIALAVWFDKTRLIDNLIINQNEV</sequence>
<dbReference type="GO" id="GO:0004592">
    <property type="term" value="F:pantoate-beta-alanine ligase activity"/>
    <property type="evidence" value="ECO:0007669"/>
    <property type="project" value="UniProtKB-UniRule"/>
</dbReference>
<keyword evidence="3 9" id="KW-0963">Cytoplasm</keyword>
<evidence type="ECO:0000256" key="7">
    <source>
        <dbReference type="ARBA" id="ARBA00022840"/>
    </source>
</evidence>
<feature type="binding site" evidence="9">
    <location>
        <position position="62"/>
    </location>
    <ligand>
        <name>(R)-pantoate</name>
        <dbReference type="ChEBI" id="CHEBI:15980"/>
    </ligand>
</feature>
<evidence type="ECO:0000313" key="10">
    <source>
        <dbReference type="EMBL" id="TCS84162.1"/>
    </source>
</evidence>
<dbReference type="FunFam" id="3.40.50.620:FF:000013">
    <property type="entry name" value="Pantothenate synthetase"/>
    <property type="match status" value="1"/>
</dbReference>
<dbReference type="Pfam" id="PF02569">
    <property type="entry name" value="Pantoate_ligase"/>
    <property type="match status" value="1"/>
</dbReference>
<evidence type="ECO:0000313" key="11">
    <source>
        <dbReference type="Proteomes" id="UP000295788"/>
    </source>
</evidence>
<keyword evidence="7 9" id="KW-0067">ATP-binding</keyword>
<feature type="binding site" evidence="9">
    <location>
        <position position="154"/>
    </location>
    <ligand>
        <name>(R)-pantoate</name>
        <dbReference type="ChEBI" id="CHEBI:15980"/>
    </ligand>
</feature>
<dbReference type="NCBIfam" id="TIGR00125">
    <property type="entry name" value="cyt_tran_rel"/>
    <property type="match status" value="1"/>
</dbReference>
<dbReference type="InterPro" id="IPR042176">
    <property type="entry name" value="Pantoate_ligase_C"/>
</dbReference>
<comment type="similarity">
    <text evidence="2 9">Belongs to the pantothenate synthetase family.</text>
</comment>
<dbReference type="UniPathway" id="UPA00028">
    <property type="reaction ID" value="UER00005"/>
</dbReference>
<comment type="catalytic activity">
    <reaction evidence="8 9">
        <text>(R)-pantoate + beta-alanine + ATP = (R)-pantothenate + AMP + diphosphate + H(+)</text>
        <dbReference type="Rhea" id="RHEA:10912"/>
        <dbReference type="ChEBI" id="CHEBI:15378"/>
        <dbReference type="ChEBI" id="CHEBI:15980"/>
        <dbReference type="ChEBI" id="CHEBI:29032"/>
        <dbReference type="ChEBI" id="CHEBI:30616"/>
        <dbReference type="ChEBI" id="CHEBI:33019"/>
        <dbReference type="ChEBI" id="CHEBI:57966"/>
        <dbReference type="ChEBI" id="CHEBI:456215"/>
        <dbReference type="EC" id="6.3.2.1"/>
    </reaction>
</comment>
<comment type="caution">
    <text evidence="10">The sequence shown here is derived from an EMBL/GenBank/DDBJ whole genome shotgun (WGS) entry which is preliminary data.</text>
</comment>
<dbReference type="InterPro" id="IPR003721">
    <property type="entry name" value="Pantoate_ligase"/>
</dbReference>
<evidence type="ECO:0000256" key="3">
    <source>
        <dbReference type="ARBA" id="ARBA00022490"/>
    </source>
</evidence>
<dbReference type="InterPro" id="IPR004821">
    <property type="entry name" value="Cyt_trans-like"/>
</dbReference>
<feature type="active site" description="Proton donor" evidence="9">
    <location>
        <position position="38"/>
    </location>
</feature>
<comment type="subcellular location">
    <subcellularLocation>
        <location evidence="9">Cytoplasm</location>
    </subcellularLocation>
</comment>
<comment type="pathway">
    <text evidence="1 9">Cofactor biosynthesis; (R)-pantothenate biosynthesis; (R)-pantothenate from (R)-pantoate and beta-alanine: step 1/1.</text>
</comment>
<dbReference type="PANTHER" id="PTHR21299:SF1">
    <property type="entry name" value="PANTOATE--BETA-ALANINE LIGASE"/>
    <property type="match status" value="1"/>
</dbReference>
<evidence type="ECO:0000256" key="6">
    <source>
        <dbReference type="ARBA" id="ARBA00022741"/>
    </source>
</evidence>
<feature type="binding site" evidence="9">
    <location>
        <position position="62"/>
    </location>
    <ligand>
        <name>beta-alanine</name>
        <dbReference type="ChEBI" id="CHEBI:57966"/>
    </ligand>
</feature>
<dbReference type="AlphaFoldDB" id="A0A4R3KKX1"/>
<organism evidence="10 11">
    <name type="scientific">Tepidibacillus fermentans</name>
    <dbReference type="NCBI Taxonomy" id="1281767"/>
    <lineage>
        <taxon>Bacteria</taxon>
        <taxon>Bacillati</taxon>
        <taxon>Bacillota</taxon>
        <taxon>Bacilli</taxon>
        <taxon>Bacillales</taxon>
        <taxon>Bacillaceae</taxon>
        <taxon>Tepidibacillus</taxon>
    </lineage>
</organism>
<comment type="subunit">
    <text evidence="9">Homodimer.</text>
</comment>
<dbReference type="EMBL" id="SMAB01000002">
    <property type="protein sequence ID" value="TCS84162.1"/>
    <property type="molecule type" value="Genomic_DNA"/>
</dbReference>
<protein>
    <recommendedName>
        <fullName evidence="9">Pantothenate synthetase</fullName>
        <shortName evidence="9">PS</shortName>
        <ecNumber evidence="9">6.3.2.1</ecNumber>
    </recommendedName>
    <alternativeName>
        <fullName evidence="9">Pantoate--beta-alanine ligase</fullName>
    </alternativeName>
    <alternativeName>
        <fullName evidence="9">Pantoate-activating enzyme</fullName>
    </alternativeName>
</protein>
<dbReference type="GO" id="GO:0015940">
    <property type="term" value="P:pantothenate biosynthetic process"/>
    <property type="evidence" value="ECO:0007669"/>
    <property type="project" value="UniProtKB-UniRule"/>
</dbReference>
<dbReference type="Gene3D" id="3.40.50.620">
    <property type="entry name" value="HUPs"/>
    <property type="match status" value="1"/>
</dbReference>
<evidence type="ECO:0000256" key="5">
    <source>
        <dbReference type="ARBA" id="ARBA00022655"/>
    </source>
</evidence>
<reference evidence="10 11" key="1">
    <citation type="submission" date="2019-03" db="EMBL/GenBank/DDBJ databases">
        <title>Genomic Encyclopedia of Type Strains, Phase IV (KMG-IV): sequencing the most valuable type-strain genomes for metagenomic binning, comparative biology and taxonomic classification.</title>
        <authorList>
            <person name="Goeker M."/>
        </authorList>
    </citation>
    <scope>NUCLEOTIDE SEQUENCE [LARGE SCALE GENOMIC DNA]</scope>
    <source>
        <strain evidence="10 11">DSM 23802</strain>
    </source>
</reference>
<dbReference type="PANTHER" id="PTHR21299">
    <property type="entry name" value="CYTIDYLATE KINASE/PANTOATE-BETA-ALANINE LIGASE"/>
    <property type="match status" value="1"/>
</dbReference>
<evidence type="ECO:0000256" key="8">
    <source>
        <dbReference type="ARBA" id="ARBA00048258"/>
    </source>
</evidence>
<dbReference type="FunFam" id="3.30.1300.10:FF:000001">
    <property type="entry name" value="Pantothenate synthetase"/>
    <property type="match status" value="1"/>
</dbReference>
<feature type="binding site" evidence="9">
    <location>
        <begin position="148"/>
        <end position="151"/>
    </location>
    <ligand>
        <name>ATP</name>
        <dbReference type="ChEBI" id="CHEBI:30616"/>
    </ligand>
</feature>
<evidence type="ECO:0000256" key="9">
    <source>
        <dbReference type="HAMAP-Rule" id="MF_00158"/>
    </source>
</evidence>
<comment type="function">
    <text evidence="9">Catalyzes the condensation of pantoate with beta-alanine in an ATP-dependent reaction via a pantoyl-adenylate intermediate.</text>
</comment>
<keyword evidence="4 9" id="KW-0436">Ligase</keyword>
<evidence type="ECO:0000256" key="2">
    <source>
        <dbReference type="ARBA" id="ARBA00009256"/>
    </source>
</evidence>